<dbReference type="GO" id="GO:0016787">
    <property type="term" value="F:hydrolase activity"/>
    <property type="evidence" value="ECO:0007669"/>
    <property type="project" value="UniProtKB-KW"/>
</dbReference>
<dbReference type="Gene3D" id="3.10.20.370">
    <property type="match status" value="1"/>
</dbReference>
<dbReference type="Pfam" id="PF17917">
    <property type="entry name" value="RT_RNaseH"/>
    <property type="match status" value="1"/>
</dbReference>
<keyword evidence="1" id="KW-0808">Transferase</keyword>
<evidence type="ECO:0000256" key="4">
    <source>
        <dbReference type="ARBA" id="ARBA00022759"/>
    </source>
</evidence>
<evidence type="ECO:0000259" key="7">
    <source>
        <dbReference type="Pfam" id="PF17917"/>
    </source>
</evidence>
<protein>
    <submittedName>
        <fullName evidence="8">Retrovirus-related Pol polyprotein from transposon 17.6</fullName>
    </submittedName>
</protein>
<gene>
    <name evidence="8" type="ORF">KK1_005900</name>
</gene>
<dbReference type="GO" id="GO:0003964">
    <property type="term" value="F:RNA-directed DNA polymerase activity"/>
    <property type="evidence" value="ECO:0007669"/>
    <property type="project" value="UniProtKB-KW"/>
</dbReference>
<dbReference type="FunFam" id="3.10.20.370:FF:000001">
    <property type="entry name" value="Retrovirus-related Pol polyprotein from transposon 17.6-like protein"/>
    <property type="match status" value="1"/>
</dbReference>
<name>A0A151U1S9_CAJCA</name>
<organism evidence="8 9">
    <name type="scientific">Cajanus cajan</name>
    <name type="common">Pigeon pea</name>
    <name type="synonym">Cajanus indicus</name>
    <dbReference type="NCBI Taxonomy" id="3821"/>
    <lineage>
        <taxon>Eukaryota</taxon>
        <taxon>Viridiplantae</taxon>
        <taxon>Streptophyta</taxon>
        <taxon>Embryophyta</taxon>
        <taxon>Tracheophyta</taxon>
        <taxon>Spermatophyta</taxon>
        <taxon>Magnoliopsida</taxon>
        <taxon>eudicotyledons</taxon>
        <taxon>Gunneridae</taxon>
        <taxon>Pentapetalae</taxon>
        <taxon>rosids</taxon>
        <taxon>fabids</taxon>
        <taxon>Fabales</taxon>
        <taxon>Fabaceae</taxon>
        <taxon>Papilionoideae</taxon>
        <taxon>50 kb inversion clade</taxon>
        <taxon>NPAAA clade</taxon>
        <taxon>indigoferoid/millettioid clade</taxon>
        <taxon>Phaseoleae</taxon>
        <taxon>Cajanus</taxon>
    </lineage>
</organism>
<keyword evidence="5" id="KW-0378">Hydrolase</keyword>
<dbReference type="InterPro" id="IPR043502">
    <property type="entry name" value="DNA/RNA_pol_sf"/>
</dbReference>
<dbReference type="AlphaFoldDB" id="A0A151U1S9"/>
<evidence type="ECO:0000256" key="6">
    <source>
        <dbReference type="ARBA" id="ARBA00022918"/>
    </source>
</evidence>
<dbReference type="Gramene" id="C.cajan_05757.t">
    <property type="protein sequence ID" value="C.cajan_05757.t.cds1"/>
    <property type="gene ID" value="C.cajan_05757"/>
</dbReference>
<feature type="domain" description="Reverse transcriptase RNase H-like" evidence="7">
    <location>
        <begin position="11"/>
        <end position="92"/>
    </location>
</feature>
<accession>A0A151U1S9</accession>
<dbReference type="STRING" id="3821.A0A151U1S9"/>
<evidence type="ECO:0000313" key="8">
    <source>
        <dbReference type="EMBL" id="KYP73282.1"/>
    </source>
</evidence>
<keyword evidence="2" id="KW-0548">Nucleotidyltransferase</keyword>
<dbReference type="CDD" id="cd09274">
    <property type="entry name" value="RNase_HI_RT_Ty3"/>
    <property type="match status" value="1"/>
</dbReference>
<dbReference type="GO" id="GO:0004519">
    <property type="term" value="F:endonuclease activity"/>
    <property type="evidence" value="ECO:0007669"/>
    <property type="project" value="UniProtKB-KW"/>
</dbReference>
<keyword evidence="3" id="KW-0540">Nuclease</keyword>
<keyword evidence="9" id="KW-1185">Reference proteome</keyword>
<evidence type="ECO:0000256" key="3">
    <source>
        <dbReference type="ARBA" id="ARBA00022722"/>
    </source>
</evidence>
<proteinExistence type="predicted"/>
<evidence type="ECO:0000256" key="2">
    <source>
        <dbReference type="ARBA" id="ARBA00022695"/>
    </source>
</evidence>
<reference evidence="8 9" key="1">
    <citation type="journal article" date="2012" name="Nat. Biotechnol.">
        <title>Draft genome sequence of pigeonpea (Cajanus cajan), an orphan legume crop of resource-poor farmers.</title>
        <authorList>
            <person name="Varshney R.K."/>
            <person name="Chen W."/>
            <person name="Li Y."/>
            <person name="Bharti A.K."/>
            <person name="Saxena R.K."/>
            <person name="Schlueter J.A."/>
            <person name="Donoghue M.T."/>
            <person name="Azam S."/>
            <person name="Fan G."/>
            <person name="Whaley A.M."/>
            <person name="Farmer A.D."/>
            <person name="Sheridan J."/>
            <person name="Iwata A."/>
            <person name="Tuteja R."/>
            <person name="Penmetsa R.V."/>
            <person name="Wu W."/>
            <person name="Upadhyaya H.D."/>
            <person name="Yang S.P."/>
            <person name="Shah T."/>
            <person name="Saxena K.B."/>
            <person name="Michael T."/>
            <person name="McCombie W.R."/>
            <person name="Yang B."/>
            <person name="Zhang G."/>
            <person name="Yang H."/>
            <person name="Wang J."/>
            <person name="Spillane C."/>
            <person name="Cook D.R."/>
            <person name="May G.D."/>
            <person name="Xu X."/>
            <person name="Jackson S.A."/>
        </authorList>
    </citation>
    <scope>NUCLEOTIDE SEQUENCE [LARGE SCALE GENOMIC DNA]</scope>
    <source>
        <strain evidence="9">cv. Asha</strain>
    </source>
</reference>
<dbReference type="EMBL" id="CM003604">
    <property type="protein sequence ID" value="KYP73282.1"/>
    <property type="molecule type" value="Genomic_DNA"/>
</dbReference>
<evidence type="ECO:0000256" key="1">
    <source>
        <dbReference type="ARBA" id="ARBA00022679"/>
    </source>
</evidence>
<dbReference type="PANTHER" id="PTHR34072">
    <property type="entry name" value="ENZYMATIC POLYPROTEIN-RELATED"/>
    <property type="match status" value="1"/>
</dbReference>
<dbReference type="InterPro" id="IPR041373">
    <property type="entry name" value="RT_RNaseH"/>
</dbReference>
<evidence type="ECO:0000256" key="5">
    <source>
        <dbReference type="ARBA" id="ARBA00022801"/>
    </source>
</evidence>
<dbReference type="SUPFAM" id="SSF56672">
    <property type="entry name" value="DNA/RNA polymerases"/>
    <property type="match status" value="1"/>
</dbReference>
<sequence length="95" mass="10940">MITAPNWQFGFELMCDAIHYAIGAVLGKRKNKVFYVIHYASKVLNETQTNYETTKKELLAIVNALEKFRAYLIGSKFVVFTDHVAIKYLLTKFDS</sequence>
<keyword evidence="4" id="KW-0255">Endonuclease</keyword>
<dbReference type="Proteomes" id="UP000075243">
    <property type="component" value="Chromosome 2"/>
</dbReference>
<keyword evidence="6" id="KW-0695">RNA-directed DNA polymerase</keyword>
<evidence type="ECO:0000313" key="9">
    <source>
        <dbReference type="Proteomes" id="UP000075243"/>
    </source>
</evidence>